<dbReference type="RefSeq" id="WP_112531509.1">
    <property type="nucleotide sequence ID" value="NZ_JACHXN010000010.1"/>
</dbReference>
<gene>
    <name evidence="1" type="ORF">FHS21_003365</name>
</gene>
<proteinExistence type="predicted"/>
<dbReference type="Pfam" id="PF07704">
    <property type="entry name" value="PSK_trans_fac"/>
    <property type="match status" value="1"/>
</dbReference>
<keyword evidence="2" id="KW-1185">Reference proteome</keyword>
<reference evidence="1 2" key="1">
    <citation type="submission" date="2020-08" db="EMBL/GenBank/DDBJ databases">
        <title>Genomic Encyclopedia of Type Strains, Phase III (KMG-III): the genomes of soil and plant-associated and newly described type strains.</title>
        <authorList>
            <person name="Whitman W."/>
        </authorList>
    </citation>
    <scope>NUCLEOTIDE SEQUENCE [LARGE SCALE GENOMIC DNA]</scope>
    <source>
        <strain evidence="1 2">CECT 7015</strain>
    </source>
</reference>
<sequence>MAFSIKDKATDEAVRRLARLKNTSLTEAIREAVVHEYDRISDKTPLLDKLAEISARYRSYPKTGLEADKAFFDELSGDE</sequence>
<dbReference type="EMBL" id="JACHXN010000010">
    <property type="protein sequence ID" value="MBB3146949.1"/>
    <property type="molecule type" value="Genomic_DNA"/>
</dbReference>
<name>A0A839UER8_9HYPH</name>
<evidence type="ECO:0000313" key="1">
    <source>
        <dbReference type="EMBL" id="MBB3146949.1"/>
    </source>
</evidence>
<dbReference type="AlphaFoldDB" id="A0A839UER8"/>
<dbReference type="InterPro" id="IPR011660">
    <property type="entry name" value="VapB-like"/>
</dbReference>
<dbReference type="Proteomes" id="UP000554520">
    <property type="component" value="Unassembled WGS sequence"/>
</dbReference>
<comment type="caution">
    <text evidence="1">The sequence shown here is derived from an EMBL/GenBank/DDBJ whole genome shotgun (WGS) entry which is preliminary data.</text>
</comment>
<evidence type="ECO:0000313" key="2">
    <source>
        <dbReference type="Proteomes" id="UP000554520"/>
    </source>
</evidence>
<accession>A0A839UER8</accession>
<organism evidence="1 2">
    <name type="scientific">Phyllobacterium trifolii</name>
    <dbReference type="NCBI Taxonomy" id="300193"/>
    <lineage>
        <taxon>Bacteria</taxon>
        <taxon>Pseudomonadati</taxon>
        <taxon>Pseudomonadota</taxon>
        <taxon>Alphaproteobacteria</taxon>
        <taxon>Hyphomicrobiales</taxon>
        <taxon>Phyllobacteriaceae</taxon>
        <taxon>Phyllobacterium</taxon>
    </lineage>
</organism>
<protein>
    <submittedName>
        <fullName evidence="1">Antitoxin VapB</fullName>
    </submittedName>
</protein>